<dbReference type="CDD" id="cd00333">
    <property type="entry name" value="MIP"/>
    <property type="match status" value="1"/>
</dbReference>
<evidence type="ECO:0000256" key="8">
    <source>
        <dbReference type="RuleBase" id="RU000477"/>
    </source>
</evidence>
<dbReference type="InterPro" id="IPR034294">
    <property type="entry name" value="Aquaporin_transptr"/>
</dbReference>
<organism evidence="11">
    <name type="scientific">Pseudictyota dubia</name>
    <dbReference type="NCBI Taxonomy" id="2749911"/>
    <lineage>
        <taxon>Eukaryota</taxon>
        <taxon>Sar</taxon>
        <taxon>Stramenopiles</taxon>
        <taxon>Ochrophyta</taxon>
        <taxon>Bacillariophyta</taxon>
        <taxon>Mediophyceae</taxon>
        <taxon>Biddulphiophycidae</taxon>
        <taxon>Eupodiscales</taxon>
        <taxon>Odontellaceae</taxon>
        <taxon>Pseudictyota</taxon>
    </lineage>
</organism>
<evidence type="ECO:0000256" key="2">
    <source>
        <dbReference type="ARBA" id="ARBA00006175"/>
    </source>
</evidence>
<gene>
    <name evidence="11" type="ORF">TDUB1175_LOCUS23057</name>
</gene>
<feature type="transmembrane region" description="Helical" evidence="10">
    <location>
        <begin position="168"/>
        <end position="188"/>
    </location>
</feature>
<keyword evidence="3 8" id="KW-0813">Transport</keyword>
<feature type="transmembrane region" description="Helical" evidence="10">
    <location>
        <begin position="89"/>
        <end position="111"/>
    </location>
</feature>
<keyword evidence="6 10" id="KW-1133">Transmembrane helix</keyword>
<evidence type="ECO:0000256" key="9">
    <source>
        <dbReference type="SAM" id="MobiDB-lite"/>
    </source>
</evidence>
<comment type="subcellular location">
    <subcellularLocation>
        <location evidence="1">Cell membrane</location>
        <topology evidence="1">Multi-pass membrane protein</topology>
    </subcellularLocation>
</comment>
<dbReference type="PRINTS" id="PR00783">
    <property type="entry name" value="MINTRINSICP"/>
</dbReference>
<protein>
    <recommendedName>
        <fullName evidence="12">Aquaporin</fullName>
    </recommendedName>
</protein>
<evidence type="ECO:0000313" key="11">
    <source>
        <dbReference type="EMBL" id="CAD8324637.1"/>
    </source>
</evidence>
<evidence type="ECO:0000256" key="5">
    <source>
        <dbReference type="ARBA" id="ARBA00022692"/>
    </source>
</evidence>
<dbReference type="GO" id="GO:0005886">
    <property type="term" value="C:plasma membrane"/>
    <property type="evidence" value="ECO:0007669"/>
    <property type="project" value="UniProtKB-SubCell"/>
</dbReference>
<feature type="transmembrane region" description="Helical" evidence="10">
    <location>
        <begin position="200"/>
        <end position="225"/>
    </location>
</feature>
<dbReference type="GO" id="GO:0015250">
    <property type="term" value="F:water channel activity"/>
    <property type="evidence" value="ECO:0007669"/>
    <property type="project" value="TreeGrafter"/>
</dbReference>
<name>A0A7R9WIQ8_9STRA</name>
<keyword evidence="7 10" id="KW-0472">Membrane</keyword>
<evidence type="ECO:0000256" key="3">
    <source>
        <dbReference type="ARBA" id="ARBA00022448"/>
    </source>
</evidence>
<evidence type="ECO:0000256" key="10">
    <source>
        <dbReference type="SAM" id="Phobius"/>
    </source>
</evidence>
<dbReference type="Gene3D" id="1.20.1080.10">
    <property type="entry name" value="Glycerol uptake facilitator protein"/>
    <property type="match status" value="1"/>
</dbReference>
<evidence type="ECO:0000256" key="1">
    <source>
        <dbReference type="ARBA" id="ARBA00004651"/>
    </source>
</evidence>
<keyword evidence="5 8" id="KW-0812">Transmembrane</keyword>
<dbReference type="InterPro" id="IPR023271">
    <property type="entry name" value="Aquaporin-like"/>
</dbReference>
<dbReference type="PANTHER" id="PTHR19139">
    <property type="entry name" value="AQUAPORIN TRANSPORTER"/>
    <property type="match status" value="1"/>
</dbReference>
<feature type="transmembrane region" description="Helical" evidence="10">
    <location>
        <begin position="245"/>
        <end position="267"/>
    </location>
</feature>
<evidence type="ECO:0000256" key="6">
    <source>
        <dbReference type="ARBA" id="ARBA00022989"/>
    </source>
</evidence>
<dbReference type="PROSITE" id="PS00221">
    <property type="entry name" value="MIP"/>
    <property type="match status" value="1"/>
</dbReference>
<dbReference type="PROSITE" id="PS51257">
    <property type="entry name" value="PROKAR_LIPOPROTEIN"/>
    <property type="match status" value="1"/>
</dbReference>
<feature type="transmembrane region" description="Helical" evidence="10">
    <location>
        <begin position="12"/>
        <end position="35"/>
    </location>
</feature>
<comment type="similarity">
    <text evidence="2 8">Belongs to the MIP/aquaporin (TC 1.A.8) family.</text>
</comment>
<keyword evidence="4" id="KW-1003">Cell membrane</keyword>
<feature type="region of interest" description="Disordered" evidence="9">
    <location>
        <begin position="273"/>
        <end position="312"/>
    </location>
</feature>
<dbReference type="InterPro" id="IPR022357">
    <property type="entry name" value="MIP_CS"/>
</dbReference>
<dbReference type="EMBL" id="HBED01045815">
    <property type="protein sequence ID" value="CAD8324637.1"/>
    <property type="molecule type" value="Transcribed_RNA"/>
</dbReference>
<evidence type="ECO:0000256" key="4">
    <source>
        <dbReference type="ARBA" id="ARBA00022475"/>
    </source>
</evidence>
<accession>A0A7R9WIQ8</accession>
<feature type="transmembrane region" description="Helical" evidence="10">
    <location>
        <begin position="47"/>
        <end position="68"/>
    </location>
</feature>
<dbReference type="SUPFAM" id="SSF81338">
    <property type="entry name" value="Aquaporin-like"/>
    <property type="match status" value="1"/>
</dbReference>
<evidence type="ECO:0000256" key="7">
    <source>
        <dbReference type="ARBA" id="ARBA00023136"/>
    </source>
</evidence>
<dbReference type="PANTHER" id="PTHR19139:SF199">
    <property type="entry name" value="MIP17260P"/>
    <property type="match status" value="1"/>
</dbReference>
<proteinExistence type="inferred from homology"/>
<reference evidence="11" key="1">
    <citation type="submission" date="2021-01" db="EMBL/GenBank/DDBJ databases">
        <authorList>
            <person name="Corre E."/>
            <person name="Pelletier E."/>
            <person name="Niang G."/>
            <person name="Scheremetjew M."/>
            <person name="Finn R."/>
            <person name="Kale V."/>
            <person name="Holt S."/>
            <person name="Cochrane G."/>
            <person name="Meng A."/>
            <person name="Brown T."/>
            <person name="Cohen L."/>
        </authorList>
    </citation>
    <scope>NUCLEOTIDE SEQUENCE</scope>
    <source>
        <strain evidence="11">CCMP147</strain>
    </source>
</reference>
<dbReference type="Pfam" id="PF00230">
    <property type="entry name" value="MIP"/>
    <property type="match status" value="1"/>
</dbReference>
<sequence length="312" mass="33469">MPSTRSNVDWRAIFGEFLATGLFVWAGCGVAVASSRWGAENFTAADLVAIALGFGLAITTLAYAFGHISGGHMNPAVTLAFVWLRLMDWMTGLFYVLAQCVGAWMGALILWGCSASLTQNCGNENASAETWSLPTSVCEASRTPDGGYGPPYGLGANQVAERVTNACAFLIEAVGTFILIITVLNSAVHRKSEAKNAAPIAIGWAVLIAHLVLVPFTGCGINPARALGPLVVNSMGGSNRWTRGWWVYFTAPWVGSLLAALAYQYVFMPGEAERRKKDDGDKVQGDLEDGRRDTSSNVEDMKNETMDDEIET</sequence>
<feature type="compositionally biased region" description="Basic and acidic residues" evidence="9">
    <location>
        <begin position="273"/>
        <end position="305"/>
    </location>
</feature>
<dbReference type="InterPro" id="IPR000425">
    <property type="entry name" value="MIP"/>
</dbReference>
<dbReference type="AlphaFoldDB" id="A0A7R9WIQ8"/>
<evidence type="ECO:0008006" key="12">
    <source>
        <dbReference type="Google" id="ProtNLM"/>
    </source>
</evidence>